<keyword evidence="1" id="KW-0812">Transmembrane</keyword>
<gene>
    <name evidence="2" type="ORF">C1G87_0279</name>
</gene>
<accession>A0A328EPB4</accession>
<dbReference type="Proteomes" id="UP000249146">
    <property type="component" value="Unassembled WGS sequence"/>
</dbReference>
<evidence type="ECO:0000313" key="2">
    <source>
        <dbReference type="EMBL" id="RAL69353.1"/>
    </source>
</evidence>
<protein>
    <submittedName>
        <fullName evidence="2">Uncharacterized protein</fullName>
    </submittedName>
</protein>
<proteinExistence type="predicted"/>
<dbReference type="EMBL" id="QGLC01000009">
    <property type="protein sequence ID" value="RAL69353.1"/>
    <property type="molecule type" value="Genomic_DNA"/>
</dbReference>
<name>A0A328EPB4_9CHLR</name>
<comment type="caution">
    <text evidence="2">The sequence shown here is derived from an EMBL/GenBank/DDBJ whole genome shotgun (WGS) entry which is preliminary data.</text>
</comment>
<feature type="transmembrane region" description="Helical" evidence="1">
    <location>
        <begin position="20"/>
        <end position="39"/>
    </location>
</feature>
<reference evidence="2 3" key="1">
    <citation type="submission" date="2018-05" db="EMBL/GenBank/DDBJ databases">
        <title>Draft genome sequences of Dehalococcoides mccartyi strains RC and KS.</title>
        <authorList>
            <person name="Higgins S.A."/>
            <person name="Padilla-Crespo E."/>
            <person name="Loeffler F.E."/>
        </authorList>
    </citation>
    <scope>NUCLEOTIDE SEQUENCE [LARGE SCALE GENOMIC DNA]</scope>
    <source>
        <strain evidence="2 3">RC</strain>
    </source>
</reference>
<dbReference type="AlphaFoldDB" id="A0A328EPB4"/>
<evidence type="ECO:0000256" key="1">
    <source>
        <dbReference type="SAM" id="Phobius"/>
    </source>
</evidence>
<evidence type="ECO:0000313" key="3">
    <source>
        <dbReference type="Proteomes" id="UP000249146"/>
    </source>
</evidence>
<organism evidence="2 3">
    <name type="scientific">Dehalococcoides mccartyi</name>
    <dbReference type="NCBI Taxonomy" id="61435"/>
    <lineage>
        <taxon>Bacteria</taxon>
        <taxon>Bacillati</taxon>
        <taxon>Chloroflexota</taxon>
        <taxon>Dehalococcoidia</taxon>
        <taxon>Dehalococcoidales</taxon>
        <taxon>Dehalococcoidaceae</taxon>
        <taxon>Dehalococcoides</taxon>
    </lineage>
</organism>
<sequence>MTTKSELKKISLGSFEALPPIRFIIQLSGIPIMFLPFGLMKCGMS</sequence>
<keyword evidence="1" id="KW-1133">Transmembrane helix</keyword>
<keyword evidence="1" id="KW-0472">Membrane</keyword>